<evidence type="ECO:0000256" key="3">
    <source>
        <dbReference type="SAM" id="SignalP"/>
    </source>
</evidence>
<keyword evidence="2" id="KW-0472">Membrane</keyword>
<evidence type="ECO:0008006" key="6">
    <source>
        <dbReference type="Google" id="ProtNLM"/>
    </source>
</evidence>
<feature type="compositionally biased region" description="Low complexity" evidence="1">
    <location>
        <begin position="314"/>
        <end position="345"/>
    </location>
</feature>
<dbReference type="RefSeq" id="WP_147932066.1">
    <property type="nucleotide sequence ID" value="NZ_VOXD01000032.1"/>
</dbReference>
<keyword evidence="2" id="KW-1133">Transmembrane helix</keyword>
<dbReference type="AlphaFoldDB" id="A0A5C7FK59"/>
<name>A0A5C7FK59_9BACT</name>
<evidence type="ECO:0000313" key="5">
    <source>
        <dbReference type="Proteomes" id="UP000321907"/>
    </source>
</evidence>
<sequence>MPQRLLLLLIFLATGLAAQQSTNEQVLARAELGRKTIELGDQIWLTVNISAPPGTDVTGMAPDYIDGLEGLETIDAKELNVVAENPELLLQQRFLITSFDTGYIAVPPLPFVFKAADGRLDTAYTNDLLLTVNALPVGDDEEIMPIKPIIEEPLNLLDFWWLFLLLIVAGLGYILYTIQKRRKADAPPPPPPPPAYLVALDALKELEGKELWQQSQTKEYYSELTHILREYLEGRFNVQALEMTTRQITDKLSKRNDFDKGRAKELSNLLQISDLVKFAKARPAVELHAESLDRVRAFVKETGIEPEPAPEPEPNMVAVVAPATSPAPAAAPDDSNNSDTSNVSPLPGKGTGGEGNNEEE</sequence>
<gene>
    <name evidence="4" type="ORF">FUA23_17520</name>
</gene>
<feature type="region of interest" description="Disordered" evidence="1">
    <location>
        <begin position="304"/>
        <end position="360"/>
    </location>
</feature>
<keyword evidence="3" id="KW-0732">Signal</keyword>
<organism evidence="4 5">
    <name type="scientific">Neolewinella aurantiaca</name>
    <dbReference type="NCBI Taxonomy" id="2602767"/>
    <lineage>
        <taxon>Bacteria</taxon>
        <taxon>Pseudomonadati</taxon>
        <taxon>Bacteroidota</taxon>
        <taxon>Saprospiria</taxon>
        <taxon>Saprospirales</taxon>
        <taxon>Lewinellaceae</taxon>
        <taxon>Neolewinella</taxon>
    </lineage>
</organism>
<feature type="chain" id="PRO_5022890726" description="Cell wall anchor protein" evidence="3">
    <location>
        <begin position="19"/>
        <end position="360"/>
    </location>
</feature>
<comment type="caution">
    <text evidence="4">The sequence shown here is derived from an EMBL/GenBank/DDBJ whole genome shotgun (WGS) entry which is preliminary data.</text>
</comment>
<evidence type="ECO:0000256" key="1">
    <source>
        <dbReference type="SAM" id="MobiDB-lite"/>
    </source>
</evidence>
<feature type="transmembrane region" description="Helical" evidence="2">
    <location>
        <begin position="159"/>
        <end position="178"/>
    </location>
</feature>
<reference evidence="4 5" key="1">
    <citation type="submission" date="2019-08" db="EMBL/GenBank/DDBJ databases">
        <title>Lewinella sp. strain SSH13 Genome sequencing and assembly.</title>
        <authorList>
            <person name="Kim I."/>
        </authorList>
    </citation>
    <scope>NUCLEOTIDE SEQUENCE [LARGE SCALE GENOMIC DNA]</scope>
    <source>
        <strain evidence="4 5">SSH13</strain>
    </source>
</reference>
<dbReference type="Proteomes" id="UP000321907">
    <property type="component" value="Unassembled WGS sequence"/>
</dbReference>
<dbReference type="OrthoDB" id="9807384at2"/>
<evidence type="ECO:0000256" key="2">
    <source>
        <dbReference type="SAM" id="Phobius"/>
    </source>
</evidence>
<keyword evidence="5" id="KW-1185">Reference proteome</keyword>
<evidence type="ECO:0000313" key="4">
    <source>
        <dbReference type="EMBL" id="TXF87733.1"/>
    </source>
</evidence>
<dbReference type="SUPFAM" id="SSF101447">
    <property type="entry name" value="Formin homology 2 domain (FH2 domain)"/>
    <property type="match status" value="1"/>
</dbReference>
<protein>
    <recommendedName>
        <fullName evidence="6">Cell wall anchor protein</fullName>
    </recommendedName>
</protein>
<feature type="signal peptide" evidence="3">
    <location>
        <begin position="1"/>
        <end position="18"/>
    </location>
</feature>
<keyword evidence="2" id="KW-0812">Transmembrane</keyword>
<proteinExistence type="predicted"/>
<accession>A0A5C7FK59</accession>
<dbReference type="EMBL" id="VOXD01000032">
    <property type="protein sequence ID" value="TXF87733.1"/>
    <property type="molecule type" value="Genomic_DNA"/>
</dbReference>
<feature type="compositionally biased region" description="Gly residues" evidence="1">
    <location>
        <begin position="349"/>
        <end position="360"/>
    </location>
</feature>